<reference evidence="7" key="1">
    <citation type="submission" date="2012-12" db="EMBL/GenBank/DDBJ databases">
        <authorList>
            <person name="Hellsten U."/>
            <person name="Grimwood J."/>
            <person name="Chapman J.A."/>
            <person name="Shapiro H."/>
            <person name="Aerts A."/>
            <person name="Otillar R.P."/>
            <person name="Terry A.Y."/>
            <person name="Boore J.L."/>
            <person name="Simakov O."/>
            <person name="Marletaz F."/>
            <person name="Cho S.-J."/>
            <person name="Edsinger-Gonzales E."/>
            <person name="Havlak P."/>
            <person name="Kuo D.-H."/>
            <person name="Larsson T."/>
            <person name="Lv J."/>
            <person name="Arendt D."/>
            <person name="Savage R."/>
            <person name="Osoegawa K."/>
            <person name="de Jong P."/>
            <person name="Lindberg D.R."/>
            <person name="Seaver E.C."/>
            <person name="Weisblat D.A."/>
            <person name="Putnam N.H."/>
            <person name="Grigoriev I.V."/>
            <person name="Rokhsar D.S."/>
        </authorList>
    </citation>
    <scope>NUCLEOTIDE SEQUENCE</scope>
</reference>
<dbReference type="PRINTS" id="PR00008">
    <property type="entry name" value="DAGPEDOMAIN"/>
</dbReference>
<evidence type="ECO:0000259" key="4">
    <source>
        <dbReference type="PROSITE" id="PS50081"/>
    </source>
</evidence>
<dbReference type="EnsemblMetazoa" id="HelroT148460">
    <property type="protein sequence ID" value="HelroP148460"/>
    <property type="gene ID" value="HelroG148460"/>
</dbReference>
<dbReference type="EMBL" id="AMQM01006875">
    <property type="status" value="NOT_ANNOTATED_CDS"/>
    <property type="molecule type" value="Genomic_DNA"/>
</dbReference>
<dbReference type="EMBL" id="KB097528">
    <property type="protein sequence ID" value="ESN95423.1"/>
    <property type="molecule type" value="Genomic_DNA"/>
</dbReference>
<dbReference type="GO" id="GO:0046872">
    <property type="term" value="F:metal ion binding"/>
    <property type="evidence" value="ECO:0007669"/>
    <property type="project" value="UniProtKB-KW"/>
</dbReference>
<keyword evidence="7" id="KW-1185">Reference proteome</keyword>
<dbReference type="RefSeq" id="XP_009026573.1">
    <property type="nucleotide sequence ID" value="XM_009028325.1"/>
</dbReference>
<evidence type="ECO:0000313" key="6">
    <source>
        <dbReference type="EnsemblMetazoa" id="HelroP148460"/>
    </source>
</evidence>
<dbReference type="PROSITE" id="PS50081">
    <property type="entry name" value="ZF_DAG_PE_2"/>
    <property type="match status" value="1"/>
</dbReference>
<dbReference type="eggNOG" id="KOG0696">
    <property type="taxonomic scope" value="Eukaryota"/>
</dbReference>
<reference evidence="6" key="3">
    <citation type="submission" date="2015-06" db="UniProtKB">
        <authorList>
            <consortium name="EnsemblMetazoa"/>
        </authorList>
    </citation>
    <scope>IDENTIFICATION</scope>
</reference>
<reference evidence="5 7" key="2">
    <citation type="journal article" date="2013" name="Nature">
        <title>Insights into bilaterian evolution from three spiralian genomes.</title>
        <authorList>
            <person name="Simakov O."/>
            <person name="Marletaz F."/>
            <person name="Cho S.J."/>
            <person name="Edsinger-Gonzales E."/>
            <person name="Havlak P."/>
            <person name="Hellsten U."/>
            <person name="Kuo D.H."/>
            <person name="Larsson T."/>
            <person name="Lv J."/>
            <person name="Arendt D."/>
            <person name="Savage R."/>
            <person name="Osoegawa K."/>
            <person name="de Jong P."/>
            <person name="Grimwood J."/>
            <person name="Chapman J.A."/>
            <person name="Shapiro H."/>
            <person name="Aerts A."/>
            <person name="Otillar R.P."/>
            <person name="Terry A.Y."/>
            <person name="Boore J.L."/>
            <person name="Grigoriev I.V."/>
            <person name="Lindberg D.R."/>
            <person name="Seaver E.C."/>
            <person name="Weisblat D.A."/>
            <person name="Putnam N.H."/>
            <person name="Rokhsar D.S."/>
        </authorList>
    </citation>
    <scope>NUCLEOTIDE SEQUENCE</scope>
</reference>
<dbReference type="STRING" id="6412.T1EK88"/>
<evidence type="ECO:0000313" key="7">
    <source>
        <dbReference type="Proteomes" id="UP000015101"/>
    </source>
</evidence>
<feature type="region of interest" description="Disordered" evidence="3">
    <location>
        <begin position="1"/>
        <end position="21"/>
    </location>
</feature>
<name>T1EK88_HELRO</name>
<feature type="domain" description="Phorbol-ester/DAG-type" evidence="4">
    <location>
        <begin position="29"/>
        <end position="51"/>
    </location>
</feature>
<evidence type="ECO:0000256" key="1">
    <source>
        <dbReference type="ARBA" id="ARBA00022723"/>
    </source>
</evidence>
<dbReference type="InterPro" id="IPR046349">
    <property type="entry name" value="C1-like_sf"/>
</dbReference>
<dbReference type="SUPFAM" id="SSF57889">
    <property type="entry name" value="Cysteine-rich domain"/>
    <property type="match status" value="1"/>
</dbReference>
<dbReference type="KEGG" id="hro:HELRODRAFT_148460"/>
<evidence type="ECO:0000256" key="2">
    <source>
        <dbReference type="ARBA" id="ARBA00022833"/>
    </source>
</evidence>
<sequence length="51" mass="6076">GGRDHQQGMQPKHERKGALREKRSFEVKGHVFVGRFFKQPTFCCHCKDFIW</sequence>
<accession>T1EK88</accession>
<dbReference type="AlphaFoldDB" id="T1EK88"/>
<gene>
    <name evidence="6" type="primary">20196988</name>
    <name evidence="5" type="ORF">HELRODRAFT_148460</name>
</gene>
<dbReference type="OMA" id="FEVKGHV"/>
<dbReference type="OrthoDB" id="63267at2759"/>
<dbReference type="Proteomes" id="UP000015101">
    <property type="component" value="Unassembled WGS sequence"/>
</dbReference>
<dbReference type="InterPro" id="IPR002219">
    <property type="entry name" value="PKC_DAG/PE"/>
</dbReference>
<keyword evidence="1" id="KW-0479">Metal-binding</keyword>
<dbReference type="Gene3D" id="3.30.60.20">
    <property type="match status" value="1"/>
</dbReference>
<evidence type="ECO:0000313" key="5">
    <source>
        <dbReference type="EMBL" id="ESN95423.1"/>
    </source>
</evidence>
<dbReference type="HOGENOM" id="CLU_189396_0_0_1"/>
<dbReference type="GeneID" id="20196988"/>
<protein>
    <recommendedName>
        <fullName evidence="4">Phorbol-ester/DAG-type domain-containing protein</fullName>
    </recommendedName>
</protein>
<keyword evidence="2" id="KW-0862">Zinc</keyword>
<evidence type="ECO:0000256" key="3">
    <source>
        <dbReference type="SAM" id="MobiDB-lite"/>
    </source>
</evidence>
<dbReference type="CTD" id="20196988"/>
<dbReference type="InParanoid" id="T1EK88"/>
<proteinExistence type="predicted"/>
<dbReference type="InterPro" id="IPR020454">
    <property type="entry name" value="DAG/PE-bd"/>
</dbReference>
<organism evidence="6 7">
    <name type="scientific">Helobdella robusta</name>
    <name type="common">Californian leech</name>
    <dbReference type="NCBI Taxonomy" id="6412"/>
    <lineage>
        <taxon>Eukaryota</taxon>
        <taxon>Metazoa</taxon>
        <taxon>Spiralia</taxon>
        <taxon>Lophotrochozoa</taxon>
        <taxon>Annelida</taxon>
        <taxon>Clitellata</taxon>
        <taxon>Hirudinea</taxon>
        <taxon>Rhynchobdellida</taxon>
        <taxon>Glossiphoniidae</taxon>
        <taxon>Helobdella</taxon>
    </lineage>
</organism>